<evidence type="ECO:0000313" key="4">
    <source>
        <dbReference type="Proteomes" id="UP001501057"/>
    </source>
</evidence>
<feature type="domain" description="HTH cro/C1-type" evidence="2">
    <location>
        <begin position="56"/>
        <end position="103"/>
    </location>
</feature>
<dbReference type="Gene3D" id="1.10.260.40">
    <property type="entry name" value="lambda repressor-like DNA-binding domains"/>
    <property type="match status" value="1"/>
</dbReference>
<dbReference type="Proteomes" id="UP001501057">
    <property type="component" value="Unassembled WGS sequence"/>
</dbReference>
<protein>
    <submittedName>
        <fullName evidence="3">Helix-turn-helix transcriptional regulator</fullName>
    </submittedName>
</protein>
<dbReference type="PANTHER" id="PTHR35010:SF2">
    <property type="entry name" value="BLL4672 PROTEIN"/>
    <property type="match status" value="1"/>
</dbReference>
<organism evidence="3 4">
    <name type="scientific">Aeromicrobium alkaliterrae</name>
    <dbReference type="NCBI Taxonomy" id="302168"/>
    <lineage>
        <taxon>Bacteria</taxon>
        <taxon>Bacillati</taxon>
        <taxon>Actinomycetota</taxon>
        <taxon>Actinomycetes</taxon>
        <taxon>Propionibacteriales</taxon>
        <taxon>Nocardioidaceae</taxon>
        <taxon>Aeromicrobium</taxon>
    </lineage>
</organism>
<dbReference type="PANTHER" id="PTHR35010">
    <property type="entry name" value="BLL4672 PROTEIN-RELATED"/>
    <property type="match status" value="1"/>
</dbReference>
<dbReference type="EMBL" id="BAAAME010000005">
    <property type="protein sequence ID" value="GAA1749873.1"/>
    <property type="molecule type" value="Genomic_DNA"/>
</dbReference>
<name>A0ABN2K7B4_9ACTN</name>
<dbReference type="InterPro" id="IPR001387">
    <property type="entry name" value="Cro/C1-type_HTH"/>
</dbReference>
<comment type="caution">
    <text evidence="3">The sequence shown here is derived from an EMBL/GenBank/DDBJ whole genome shotgun (WGS) entry which is preliminary data.</text>
</comment>
<gene>
    <name evidence="3" type="ORF">GCM10009710_32300</name>
</gene>
<proteinExistence type="predicted"/>
<dbReference type="SMART" id="SM00530">
    <property type="entry name" value="HTH_XRE"/>
    <property type="match status" value="1"/>
</dbReference>
<dbReference type="InterPro" id="IPR041413">
    <property type="entry name" value="MLTR_LBD"/>
</dbReference>
<dbReference type="SUPFAM" id="SSF47413">
    <property type="entry name" value="lambda repressor-like DNA-binding domains"/>
    <property type="match status" value="1"/>
</dbReference>
<evidence type="ECO:0000256" key="1">
    <source>
        <dbReference type="SAM" id="MobiDB-lite"/>
    </source>
</evidence>
<reference evidence="3 4" key="1">
    <citation type="journal article" date="2019" name="Int. J. Syst. Evol. Microbiol.">
        <title>The Global Catalogue of Microorganisms (GCM) 10K type strain sequencing project: providing services to taxonomists for standard genome sequencing and annotation.</title>
        <authorList>
            <consortium name="The Broad Institute Genomics Platform"/>
            <consortium name="The Broad Institute Genome Sequencing Center for Infectious Disease"/>
            <person name="Wu L."/>
            <person name="Ma J."/>
        </authorList>
    </citation>
    <scope>NUCLEOTIDE SEQUENCE [LARGE SCALE GENOMIC DNA]</scope>
    <source>
        <strain evidence="3 4">JCM 13518</strain>
    </source>
</reference>
<accession>A0ABN2K7B4</accession>
<dbReference type="PROSITE" id="PS50943">
    <property type="entry name" value="HTH_CROC1"/>
    <property type="match status" value="1"/>
</dbReference>
<dbReference type="Pfam" id="PF17765">
    <property type="entry name" value="MLTR_LBD"/>
    <property type="match status" value="1"/>
</dbReference>
<dbReference type="Gene3D" id="3.30.450.180">
    <property type="match status" value="1"/>
</dbReference>
<evidence type="ECO:0000313" key="3">
    <source>
        <dbReference type="EMBL" id="GAA1749873.1"/>
    </source>
</evidence>
<dbReference type="InterPro" id="IPR010982">
    <property type="entry name" value="Lambda_DNA-bd_dom_sf"/>
</dbReference>
<sequence>MGGAAWVSRTQAATPRSPYRGPMTDDALGRYLKACRARTSPEDAEVRSYGPRRVPGLRREEVAMLAGVSVDYYTRLEQGRERHPSASVLDALARAFALSDDEREHVFRLADTAAPTRVSRARTTADPALLELLDDWPMNPAIVITRVLDVLAVNALARELFGGLEVGQNLAERMFLHPDAHDLYPDWPAVAESTAANLRLAEGFAPDDARLREVVGHLSETSPEFRRLWERGEVRGKTSEAKRFSHPSVGAIDLTYQAFDVRTSPDQQLVVYRAAPGSASADALRLLGTVAATQREHGARTADAP</sequence>
<feature type="region of interest" description="Disordered" evidence="1">
    <location>
        <begin position="1"/>
        <end position="23"/>
    </location>
</feature>
<evidence type="ECO:0000259" key="2">
    <source>
        <dbReference type="PROSITE" id="PS50943"/>
    </source>
</evidence>
<keyword evidence="4" id="KW-1185">Reference proteome</keyword>
<dbReference type="CDD" id="cd00093">
    <property type="entry name" value="HTH_XRE"/>
    <property type="match status" value="1"/>
</dbReference>
<dbReference type="Pfam" id="PF13560">
    <property type="entry name" value="HTH_31"/>
    <property type="match status" value="1"/>
</dbReference>